<evidence type="ECO:0000313" key="1">
    <source>
        <dbReference type="EMBL" id="KAF4333502.1"/>
    </source>
</evidence>
<sequence length="164" mass="18579">MATLPTLTGEYATQRESFVRLFTQQHLRGYPDPEDQVWPRVHFSNGHVRTIYPWCMVTPVGKFKPWSLLHRTQIPLVPGWAITVHKSQGMALERVIVNLTEAFAEGQVYVALSRATCLRGLKVEGNSQGLTVGQGGNAEVHEFLKEHFGTRMFEELEDETPEES</sequence>
<accession>A0A9P5A8Q3</accession>
<dbReference type="OrthoDB" id="432234at2759"/>
<comment type="caution">
    <text evidence="1">The sequence shown here is derived from an EMBL/GenBank/DDBJ whole genome shotgun (WGS) entry which is preliminary data.</text>
</comment>
<gene>
    <name evidence="1" type="ORF">FBEOM_12684</name>
</gene>
<dbReference type="InterPro" id="IPR027417">
    <property type="entry name" value="P-loop_NTPase"/>
</dbReference>
<reference evidence="1" key="2">
    <citation type="submission" date="2020-02" db="EMBL/GenBank/DDBJ databases">
        <title>Identification and distribution of gene clusters putatively required for synthesis of sphingolipid metabolism inhibitors in phylogenetically diverse species of the filamentous fungus Fusarium.</title>
        <authorList>
            <person name="Kim H.-S."/>
            <person name="Busman M."/>
            <person name="Brown D.W."/>
            <person name="Divon H."/>
            <person name="Uhlig S."/>
            <person name="Proctor R.H."/>
        </authorList>
    </citation>
    <scope>NUCLEOTIDE SEQUENCE</scope>
    <source>
        <strain evidence="1">NRRL 25174</strain>
    </source>
</reference>
<keyword evidence="2" id="KW-1185">Reference proteome</keyword>
<dbReference type="PANTHER" id="PTHR47642">
    <property type="entry name" value="ATP-DEPENDENT DNA HELICASE"/>
    <property type="match status" value="1"/>
</dbReference>
<dbReference type="AlphaFoldDB" id="A0A9P5A8Q3"/>
<dbReference type="PANTHER" id="PTHR47642:SF5">
    <property type="entry name" value="ATP-DEPENDENT DNA HELICASE"/>
    <property type="match status" value="1"/>
</dbReference>
<reference evidence="1" key="1">
    <citation type="journal article" date="2017" name="Mycologia">
        <title>Fusarium algeriense, sp. nov., a novel toxigenic crown rot pathogen of durum wheat from Algeria is nested in the Fusarium burgessii species complex.</title>
        <authorList>
            <person name="Laraba I."/>
            <person name="Keddad A."/>
            <person name="Boureghda H."/>
            <person name="Abdallah N."/>
            <person name="Vaughan M.M."/>
            <person name="Proctor R.H."/>
            <person name="Busman M."/>
            <person name="O'Donnell K."/>
        </authorList>
    </citation>
    <scope>NUCLEOTIDE SEQUENCE</scope>
    <source>
        <strain evidence="1">NRRL 25174</strain>
    </source>
</reference>
<dbReference type="Gene3D" id="3.40.50.300">
    <property type="entry name" value="P-loop containing nucleotide triphosphate hydrolases"/>
    <property type="match status" value="1"/>
</dbReference>
<dbReference type="EMBL" id="PVQB02000828">
    <property type="protein sequence ID" value="KAF4333502.1"/>
    <property type="molecule type" value="Genomic_DNA"/>
</dbReference>
<dbReference type="InterPro" id="IPR051055">
    <property type="entry name" value="PIF1_helicase"/>
</dbReference>
<proteinExistence type="predicted"/>
<name>A0A9P5A8Q3_9HYPO</name>
<evidence type="ECO:0000313" key="2">
    <source>
        <dbReference type="Proteomes" id="UP000730481"/>
    </source>
</evidence>
<dbReference type="SUPFAM" id="SSF52540">
    <property type="entry name" value="P-loop containing nucleoside triphosphate hydrolases"/>
    <property type="match status" value="1"/>
</dbReference>
<dbReference type="Proteomes" id="UP000730481">
    <property type="component" value="Unassembled WGS sequence"/>
</dbReference>
<protein>
    <submittedName>
        <fullName evidence="1">DNA repair and recombination pif1 mitochondrial</fullName>
    </submittedName>
</protein>
<organism evidence="1 2">
    <name type="scientific">Fusarium beomiforme</name>
    <dbReference type="NCBI Taxonomy" id="44412"/>
    <lineage>
        <taxon>Eukaryota</taxon>
        <taxon>Fungi</taxon>
        <taxon>Dikarya</taxon>
        <taxon>Ascomycota</taxon>
        <taxon>Pezizomycotina</taxon>
        <taxon>Sordariomycetes</taxon>
        <taxon>Hypocreomycetidae</taxon>
        <taxon>Hypocreales</taxon>
        <taxon>Nectriaceae</taxon>
        <taxon>Fusarium</taxon>
        <taxon>Fusarium burgessii species complex</taxon>
    </lineage>
</organism>
<dbReference type="CDD" id="cd18809">
    <property type="entry name" value="SF1_C_RecD"/>
    <property type="match status" value="1"/>
</dbReference>